<keyword evidence="2" id="KW-1185">Reference proteome</keyword>
<dbReference type="PATRIC" id="fig|1265738.3.peg.1682"/>
<dbReference type="EMBL" id="ANOG01000252">
    <property type="protein sequence ID" value="EMI21380.1"/>
    <property type="molecule type" value="Genomic_DNA"/>
</dbReference>
<accession>M5RQ15</accession>
<reference evidence="1 2" key="1">
    <citation type="journal article" date="2013" name="Mar. Genomics">
        <title>Expression of sulfatases in Rhodopirellula baltica and the diversity of sulfatases in the genus Rhodopirellula.</title>
        <authorList>
            <person name="Wegner C.E."/>
            <person name="Richter-Heitmann T."/>
            <person name="Klindworth A."/>
            <person name="Klockow C."/>
            <person name="Richter M."/>
            <person name="Achstetter T."/>
            <person name="Glockner F.O."/>
            <person name="Harder J."/>
        </authorList>
    </citation>
    <scope>NUCLEOTIDE SEQUENCE [LARGE SCALE GENOMIC DNA]</scope>
    <source>
        <strain evidence="1 2">SM1</strain>
    </source>
</reference>
<name>M5RQ15_9BACT</name>
<gene>
    <name evidence="1" type="ORF">RMSM_01692</name>
</gene>
<organism evidence="1 2">
    <name type="scientific">Rhodopirellula maiorica SM1</name>
    <dbReference type="NCBI Taxonomy" id="1265738"/>
    <lineage>
        <taxon>Bacteria</taxon>
        <taxon>Pseudomonadati</taxon>
        <taxon>Planctomycetota</taxon>
        <taxon>Planctomycetia</taxon>
        <taxon>Pirellulales</taxon>
        <taxon>Pirellulaceae</taxon>
        <taxon>Novipirellula</taxon>
    </lineage>
</organism>
<proteinExistence type="predicted"/>
<sequence>MLLPVFSNESFCAALSRLHGGFRLHRTLENRGIRRVTSNFFGHREPPRSIATTRAGSLCFGCMPAAQRRFGAAWHVNRYLDRAAWQSRHHHVRRVEFTSDIPGVFYIEARPAISNV</sequence>
<dbReference type="Proteomes" id="UP000011991">
    <property type="component" value="Unassembled WGS sequence"/>
</dbReference>
<protein>
    <submittedName>
        <fullName evidence="1">Uncharacterized protein</fullName>
    </submittedName>
</protein>
<evidence type="ECO:0000313" key="1">
    <source>
        <dbReference type="EMBL" id="EMI21380.1"/>
    </source>
</evidence>
<dbReference type="AlphaFoldDB" id="M5RQ15"/>
<evidence type="ECO:0000313" key="2">
    <source>
        <dbReference type="Proteomes" id="UP000011991"/>
    </source>
</evidence>
<comment type="caution">
    <text evidence="1">The sequence shown here is derived from an EMBL/GenBank/DDBJ whole genome shotgun (WGS) entry which is preliminary data.</text>
</comment>